<gene>
    <name evidence="3" type="ORF">EP51_45660</name>
</gene>
<feature type="domain" description="DUF305" evidence="2">
    <location>
        <begin position="53"/>
        <end position="246"/>
    </location>
</feature>
<evidence type="ECO:0000259" key="2">
    <source>
        <dbReference type="Pfam" id="PF03713"/>
    </source>
</evidence>
<dbReference type="PANTHER" id="PTHR36933">
    <property type="entry name" value="SLL0788 PROTEIN"/>
    <property type="match status" value="1"/>
</dbReference>
<evidence type="ECO:0000313" key="4">
    <source>
        <dbReference type="Proteomes" id="UP000028488"/>
    </source>
</evidence>
<organism evidence="3 4">
    <name type="scientific">Rhodococcus opacus</name>
    <name type="common">Nocardia opaca</name>
    <dbReference type="NCBI Taxonomy" id="37919"/>
    <lineage>
        <taxon>Bacteria</taxon>
        <taxon>Bacillati</taxon>
        <taxon>Actinomycetota</taxon>
        <taxon>Actinomycetes</taxon>
        <taxon>Mycobacteriales</taxon>
        <taxon>Nocardiaceae</taxon>
        <taxon>Rhodococcus</taxon>
    </lineage>
</organism>
<evidence type="ECO:0000256" key="1">
    <source>
        <dbReference type="SAM" id="SignalP"/>
    </source>
</evidence>
<name>A0A076EZV2_RHOOP</name>
<keyword evidence="3" id="KW-0614">Plasmid</keyword>
<dbReference type="RefSeq" id="WP_128644073.1">
    <property type="nucleotide sequence ID" value="NZ_CP008950.1"/>
</dbReference>
<dbReference type="EMBL" id="CP008950">
    <property type="protein sequence ID" value="AII11311.1"/>
    <property type="molecule type" value="Genomic_DNA"/>
</dbReference>
<dbReference type="Proteomes" id="UP000028488">
    <property type="component" value="Plasmid pPDG3"/>
</dbReference>
<dbReference type="InterPro" id="IPR005183">
    <property type="entry name" value="DUF305_CopM-like"/>
</dbReference>
<dbReference type="AlphaFoldDB" id="A0A076EZV2"/>
<protein>
    <recommendedName>
        <fullName evidence="2">DUF305 domain-containing protein</fullName>
    </recommendedName>
</protein>
<sequence length="249" mass="25896">MKKKSLAVGAAAVAALVTLTACSNSSNDQATQTSSSASVTATTAAADTHNQADVTFAQQMIPHHAQAIEMSDVVLAKDGIDPRVTDLANQIKAAQGPEIEQLQGWLTEWGQSMPMATSGMMTPGQSMPMATSGMMTPGQSMPMATSGMMTPGQSMPMSMPGGTEMPGDSGMGMSGMMSAEDMTALQNAQGVDASRLFLTQMITHHQGAIAMAQTEIDSGQYPDAVAMARTIADTQQQEITTMQNILASL</sequence>
<proteinExistence type="predicted"/>
<dbReference type="Gene3D" id="1.20.1260.10">
    <property type="match status" value="1"/>
</dbReference>
<dbReference type="PANTHER" id="PTHR36933:SF1">
    <property type="entry name" value="SLL0788 PROTEIN"/>
    <property type="match status" value="1"/>
</dbReference>
<reference evidence="3 4" key="1">
    <citation type="submission" date="2014-07" db="EMBL/GenBank/DDBJ databases">
        <title>Genome Sequence of Rhodococcus opacus Strain R7, a Biodegrader of Mono- and Polycyclic Aromatic Hydrocarbons.</title>
        <authorList>
            <person name="Di Gennaro P."/>
            <person name="Zampolli J."/>
            <person name="Presti I."/>
            <person name="Cappelletti M."/>
            <person name="D'Ursi P."/>
            <person name="Orro A."/>
            <person name="Mezzelani A."/>
            <person name="Milanesi L."/>
        </authorList>
    </citation>
    <scope>NUCLEOTIDE SEQUENCE [LARGE SCALE GENOMIC DNA]</scope>
    <source>
        <strain evidence="3 4">R7</strain>
        <plasmid evidence="3">pPDG3</plasmid>
    </source>
</reference>
<dbReference type="InterPro" id="IPR012347">
    <property type="entry name" value="Ferritin-like"/>
</dbReference>
<evidence type="ECO:0000313" key="3">
    <source>
        <dbReference type="EMBL" id="AII11311.1"/>
    </source>
</evidence>
<dbReference type="PROSITE" id="PS51257">
    <property type="entry name" value="PROKAR_LIPOPROTEIN"/>
    <property type="match status" value="1"/>
</dbReference>
<accession>A0A076EZV2</accession>
<feature type="chain" id="PRO_5001711518" description="DUF305 domain-containing protein" evidence="1">
    <location>
        <begin position="31"/>
        <end position="249"/>
    </location>
</feature>
<dbReference type="Pfam" id="PF03713">
    <property type="entry name" value="DUF305"/>
    <property type="match status" value="1"/>
</dbReference>
<geneLocation type="plasmid" evidence="3 4">
    <name>pPDG3</name>
</geneLocation>
<keyword evidence="1" id="KW-0732">Signal</keyword>
<feature type="signal peptide" evidence="1">
    <location>
        <begin position="1"/>
        <end position="30"/>
    </location>
</feature>